<dbReference type="AlphaFoldDB" id="A0A9W6XLL8"/>
<protein>
    <submittedName>
        <fullName evidence="1">Unnamed protein product</fullName>
    </submittedName>
</protein>
<name>A0A9W6XLL8_9STRA</name>
<evidence type="ECO:0000313" key="1">
    <source>
        <dbReference type="EMBL" id="GMF41075.1"/>
    </source>
</evidence>
<dbReference type="Proteomes" id="UP001165121">
    <property type="component" value="Unassembled WGS sequence"/>
</dbReference>
<proteinExistence type="predicted"/>
<keyword evidence="2" id="KW-1185">Reference proteome</keyword>
<reference evidence="1" key="1">
    <citation type="submission" date="2023-04" db="EMBL/GenBank/DDBJ databases">
        <title>Phytophthora fragariaefolia NBRC 109709.</title>
        <authorList>
            <person name="Ichikawa N."/>
            <person name="Sato H."/>
            <person name="Tonouchi N."/>
        </authorList>
    </citation>
    <scope>NUCLEOTIDE SEQUENCE</scope>
    <source>
        <strain evidence="1">NBRC 109709</strain>
    </source>
</reference>
<organism evidence="1 2">
    <name type="scientific">Phytophthora fragariaefolia</name>
    <dbReference type="NCBI Taxonomy" id="1490495"/>
    <lineage>
        <taxon>Eukaryota</taxon>
        <taxon>Sar</taxon>
        <taxon>Stramenopiles</taxon>
        <taxon>Oomycota</taxon>
        <taxon>Peronosporomycetes</taxon>
        <taxon>Peronosporales</taxon>
        <taxon>Peronosporaceae</taxon>
        <taxon>Phytophthora</taxon>
    </lineage>
</organism>
<accession>A0A9W6XLL8</accession>
<evidence type="ECO:0000313" key="2">
    <source>
        <dbReference type="Proteomes" id="UP001165121"/>
    </source>
</evidence>
<sequence length="80" mass="8984">MAEENKSDFSELKFNGKASDFQRWKDTVSAHLTQMTNRRRLTEIQAGRSAPTLGVGLPGFANKSGYYPGYWYDGGHTHNS</sequence>
<dbReference type="EMBL" id="BSXT01001303">
    <property type="protein sequence ID" value="GMF41075.1"/>
    <property type="molecule type" value="Genomic_DNA"/>
</dbReference>
<comment type="caution">
    <text evidence="1">The sequence shown here is derived from an EMBL/GenBank/DDBJ whole genome shotgun (WGS) entry which is preliminary data.</text>
</comment>
<gene>
    <name evidence="1" type="ORF">Pfra01_001285000</name>
</gene>